<dbReference type="FunCoup" id="A0A0C3DFN3">
    <property type="interactions" value="104"/>
</dbReference>
<dbReference type="GO" id="GO:0042138">
    <property type="term" value="P:meiotic DNA double-strand break formation"/>
    <property type="evidence" value="ECO:0007669"/>
    <property type="project" value="InterPro"/>
</dbReference>
<dbReference type="InterPro" id="IPR034136">
    <property type="entry name" value="TOPRIM_Topo6A/Spo11"/>
</dbReference>
<dbReference type="InterPro" id="IPR002815">
    <property type="entry name" value="Spo11/TopoVI_A"/>
</dbReference>
<evidence type="ECO:0000256" key="11">
    <source>
        <dbReference type="ARBA" id="ARBA00023242"/>
    </source>
</evidence>
<evidence type="ECO:0000256" key="5">
    <source>
        <dbReference type="ARBA" id="ARBA00012895"/>
    </source>
</evidence>
<evidence type="ECO:0000259" key="13">
    <source>
        <dbReference type="Pfam" id="PF04406"/>
    </source>
</evidence>
<dbReference type="SUPFAM" id="SSF56726">
    <property type="entry name" value="DNA topoisomerase IV, alpha subunit"/>
    <property type="match status" value="1"/>
</dbReference>
<evidence type="ECO:0000256" key="7">
    <source>
        <dbReference type="ARBA" id="ARBA00022842"/>
    </source>
</evidence>
<keyword evidence="10 12" id="KW-0413">Isomerase</keyword>
<dbReference type="Pfam" id="PF21180">
    <property type="entry name" value="TOP6A-Spo11_Toprim"/>
    <property type="match status" value="1"/>
</dbReference>
<evidence type="ECO:0000256" key="6">
    <source>
        <dbReference type="ARBA" id="ARBA00022723"/>
    </source>
</evidence>
<keyword evidence="6" id="KW-0479">Metal-binding</keyword>
<comment type="subcellular location">
    <subcellularLocation>
        <location evidence="3">Nucleus</location>
    </subcellularLocation>
</comment>
<dbReference type="Gene3D" id="1.10.10.10">
    <property type="entry name" value="Winged helix-like DNA-binding domain superfamily/Winged helix DNA-binding domain"/>
    <property type="match status" value="1"/>
</dbReference>
<keyword evidence="16" id="KW-1185">Reference proteome</keyword>
<dbReference type="EC" id="5.6.2.2" evidence="5"/>
<evidence type="ECO:0000259" key="14">
    <source>
        <dbReference type="Pfam" id="PF21180"/>
    </source>
</evidence>
<evidence type="ECO:0000256" key="4">
    <source>
        <dbReference type="ARBA" id="ARBA00006559"/>
    </source>
</evidence>
<evidence type="ECO:0000256" key="12">
    <source>
        <dbReference type="PROSITE-ProRule" id="PRU01385"/>
    </source>
</evidence>
<dbReference type="Gene3D" id="3.40.1360.10">
    <property type="match status" value="1"/>
</dbReference>
<dbReference type="PANTHER" id="PTHR10848:SF0">
    <property type="entry name" value="MEIOTIC RECOMBINATION PROTEIN SPO11"/>
    <property type="match status" value="1"/>
</dbReference>
<dbReference type="GO" id="GO:0000228">
    <property type="term" value="C:nuclear chromosome"/>
    <property type="evidence" value="ECO:0007669"/>
    <property type="project" value="TreeGrafter"/>
</dbReference>
<dbReference type="HOGENOM" id="CLU_037229_1_1_1"/>
<protein>
    <recommendedName>
        <fullName evidence="5">DNA topoisomerase (ATP-hydrolyzing)</fullName>
        <ecNumber evidence="5">5.6.2.2</ecNumber>
    </recommendedName>
</protein>
<organism evidence="15 16">
    <name type="scientific">Scleroderma citrinum Foug A</name>
    <dbReference type="NCBI Taxonomy" id="1036808"/>
    <lineage>
        <taxon>Eukaryota</taxon>
        <taxon>Fungi</taxon>
        <taxon>Dikarya</taxon>
        <taxon>Basidiomycota</taxon>
        <taxon>Agaricomycotina</taxon>
        <taxon>Agaricomycetes</taxon>
        <taxon>Agaricomycetidae</taxon>
        <taxon>Boletales</taxon>
        <taxon>Sclerodermatineae</taxon>
        <taxon>Sclerodermataceae</taxon>
        <taxon>Scleroderma</taxon>
    </lineage>
</organism>
<name>A0A0C3DFN3_9AGAM</name>
<dbReference type="InParanoid" id="A0A0C3DFN3"/>
<dbReference type="OrthoDB" id="5377392at2759"/>
<feature type="domain" description="Spo11/DNA topoisomerase VI subunit A N-terminal" evidence="13">
    <location>
        <begin position="1"/>
        <end position="53"/>
    </location>
</feature>
<dbReference type="STRING" id="1036808.A0A0C3DFN3"/>
<dbReference type="GO" id="GO:0005524">
    <property type="term" value="F:ATP binding"/>
    <property type="evidence" value="ECO:0007669"/>
    <property type="project" value="InterPro"/>
</dbReference>
<evidence type="ECO:0000313" key="15">
    <source>
        <dbReference type="EMBL" id="KIM59525.1"/>
    </source>
</evidence>
<feature type="active site" description="O-(5'-phospho-DNA)-tyrosine intermediate" evidence="12">
    <location>
        <position position="21"/>
    </location>
</feature>
<dbReference type="Proteomes" id="UP000053989">
    <property type="component" value="Unassembled WGS sequence"/>
</dbReference>
<keyword evidence="11" id="KW-0539">Nucleus</keyword>
<feature type="domain" description="Topoisomerase 6 subunit A/Spo11 TOPRIM" evidence="14">
    <location>
        <begin position="103"/>
        <end position="266"/>
    </location>
</feature>
<dbReference type="GO" id="GO:0003918">
    <property type="term" value="F:DNA topoisomerase type II (double strand cut, ATP-hydrolyzing) activity"/>
    <property type="evidence" value="ECO:0007669"/>
    <property type="project" value="UniProtKB-UniRule"/>
</dbReference>
<comment type="catalytic activity">
    <reaction evidence="1 12">
        <text>ATP-dependent breakage, passage and rejoining of double-stranded DNA.</text>
        <dbReference type="EC" id="5.6.2.2"/>
    </reaction>
</comment>
<evidence type="ECO:0000256" key="10">
    <source>
        <dbReference type="ARBA" id="ARBA00023235"/>
    </source>
</evidence>
<dbReference type="InterPro" id="IPR013048">
    <property type="entry name" value="Meiotic_Spo11"/>
</dbReference>
<proteinExistence type="inferred from homology"/>
<dbReference type="PANTHER" id="PTHR10848">
    <property type="entry name" value="MEIOTIC RECOMBINATION PROTEIN SPO11"/>
    <property type="match status" value="1"/>
</dbReference>
<dbReference type="PRINTS" id="PR01550">
    <property type="entry name" value="TOP6AFAMILY"/>
</dbReference>
<dbReference type="InterPro" id="IPR036078">
    <property type="entry name" value="Spo11/TopoVI_A_sf"/>
</dbReference>
<keyword evidence="9 12" id="KW-0238">DNA-binding</keyword>
<keyword evidence="7" id="KW-0460">Magnesium</keyword>
<keyword evidence="8 12" id="KW-0799">Topoisomerase</keyword>
<evidence type="ECO:0000256" key="1">
    <source>
        <dbReference type="ARBA" id="ARBA00000185"/>
    </source>
</evidence>
<dbReference type="Pfam" id="PF04406">
    <property type="entry name" value="TP6A_N"/>
    <property type="match status" value="1"/>
</dbReference>
<dbReference type="GO" id="GO:0000706">
    <property type="term" value="P:meiotic DNA double-strand break processing"/>
    <property type="evidence" value="ECO:0007669"/>
    <property type="project" value="TreeGrafter"/>
</dbReference>
<dbReference type="GO" id="GO:0003677">
    <property type="term" value="F:DNA binding"/>
    <property type="evidence" value="ECO:0007669"/>
    <property type="project" value="UniProtKB-UniRule"/>
</dbReference>
<dbReference type="GO" id="GO:0046872">
    <property type="term" value="F:metal ion binding"/>
    <property type="evidence" value="ECO:0007669"/>
    <property type="project" value="UniProtKB-KW"/>
</dbReference>
<dbReference type="InterPro" id="IPR013049">
    <property type="entry name" value="Spo11/TopoVI_A_N"/>
</dbReference>
<dbReference type="InterPro" id="IPR036388">
    <property type="entry name" value="WH-like_DNA-bd_sf"/>
</dbReference>
<evidence type="ECO:0000256" key="3">
    <source>
        <dbReference type="ARBA" id="ARBA00004123"/>
    </source>
</evidence>
<comment type="cofactor">
    <cofactor evidence="2">
        <name>Mg(2+)</name>
        <dbReference type="ChEBI" id="CHEBI:18420"/>
    </cofactor>
</comment>
<dbReference type="EMBL" id="KN822072">
    <property type="protein sequence ID" value="KIM59525.1"/>
    <property type="molecule type" value="Genomic_DNA"/>
</dbReference>
<reference evidence="15 16" key="1">
    <citation type="submission" date="2014-04" db="EMBL/GenBank/DDBJ databases">
        <authorList>
            <consortium name="DOE Joint Genome Institute"/>
            <person name="Kuo A."/>
            <person name="Kohler A."/>
            <person name="Nagy L.G."/>
            <person name="Floudas D."/>
            <person name="Copeland A."/>
            <person name="Barry K.W."/>
            <person name="Cichocki N."/>
            <person name="Veneault-Fourrey C."/>
            <person name="LaButti K."/>
            <person name="Lindquist E.A."/>
            <person name="Lipzen A."/>
            <person name="Lundell T."/>
            <person name="Morin E."/>
            <person name="Murat C."/>
            <person name="Sun H."/>
            <person name="Tunlid A."/>
            <person name="Henrissat B."/>
            <person name="Grigoriev I.V."/>
            <person name="Hibbett D.S."/>
            <person name="Martin F."/>
            <person name="Nordberg H.P."/>
            <person name="Cantor M.N."/>
            <person name="Hua S.X."/>
        </authorList>
    </citation>
    <scope>NUCLEOTIDE SEQUENCE [LARGE SCALE GENOMIC DNA]</scope>
    <source>
        <strain evidence="15 16">Foug A</strain>
    </source>
</reference>
<dbReference type="GO" id="GO:0007131">
    <property type="term" value="P:reciprocal meiotic recombination"/>
    <property type="evidence" value="ECO:0007669"/>
    <property type="project" value="TreeGrafter"/>
</dbReference>
<dbReference type="PRINTS" id="PR01551">
    <property type="entry name" value="SPO11HOMOLOG"/>
</dbReference>
<dbReference type="CDD" id="cd00223">
    <property type="entry name" value="TOPRIM_TopoIIB_SPO"/>
    <property type="match status" value="1"/>
</dbReference>
<evidence type="ECO:0000256" key="2">
    <source>
        <dbReference type="ARBA" id="ARBA00001946"/>
    </source>
</evidence>
<accession>A0A0C3DFN3</accession>
<sequence length="296" mass="33482">MNHAHQALDQGISVTKRDLYYRDVALFRSQAVVDRLVDDLAATLKQDRADLNIRATSKGLICGSCLVIHLVQGDVLRLSDCEGTLIPPGESIHRFEIENPIAWVLVIEKEAIFQTLCQLRFTRHPTLPGPGLILTGKGYPDIATRQMVKALSDHLLEYVPIVALVDSDAYGLDILSVYKYGSQGLRHENGKLAAHRIEWLGIRASELSEFDIDVDMLIPITKHDQKKALEMLRRPSDVLPPEWRKGLTRILKTRRKAEIEILASVRSHGQEPERSYLVPYLCHKISRFVSTRCPHD</sequence>
<dbReference type="PROSITE" id="PS52041">
    <property type="entry name" value="TOPO_IIB"/>
    <property type="match status" value="1"/>
</dbReference>
<evidence type="ECO:0000256" key="8">
    <source>
        <dbReference type="ARBA" id="ARBA00023029"/>
    </source>
</evidence>
<comment type="similarity">
    <text evidence="4 12">Belongs to the TOP6A family.</text>
</comment>
<dbReference type="AlphaFoldDB" id="A0A0C3DFN3"/>
<reference evidence="16" key="2">
    <citation type="submission" date="2015-01" db="EMBL/GenBank/DDBJ databases">
        <title>Evolutionary Origins and Diversification of the Mycorrhizal Mutualists.</title>
        <authorList>
            <consortium name="DOE Joint Genome Institute"/>
            <consortium name="Mycorrhizal Genomics Consortium"/>
            <person name="Kohler A."/>
            <person name="Kuo A."/>
            <person name="Nagy L.G."/>
            <person name="Floudas D."/>
            <person name="Copeland A."/>
            <person name="Barry K.W."/>
            <person name="Cichocki N."/>
            <person name="Veneault-Fourrey C."/>
            <person name="LaButti K."/>
            <person name="Lindquist E.A."/>
            <person name="Lipzen A."/>
            <person name="Lundell T."/>
            <person name="Morin E."/>
            <person name="Murat C."/>
            <person name="Riley R."/>
            <person name="Ohm R."/>
            <person name="Sun H."/>
            <person name="Tunlid A."/>
            <person name="Henrissat B."/>
            <person name="Grigoriev I.V."/>
            <person name="Hibbett D.S."/>
            <person name="Martin F."/>
        </authorList>
    </citation>
    <scope>NUCLEOTIDE SEQUENCE [LARGE SCALE GENOMIC DNA]</scope>
    <source>
        <strain evidence="16">Foug A</strain>
    </source>
</reference>
<evidence type="ECO:0000256" key="9">
    <source>
        <dbReference type="ARBA" id="ARBA00023125"/>
    </source>
</evidence>
<evidence type="ECO:0000313" key="16">
    <source>
        <dbReference type="Proteomes" id="UP000053989"/>
    </source>
</evidence>
<gene>
    <name evidence="15" type="ORF">SCLCIDRAFT_16481</name>
</gene>